<dbReference type="GO" id="GO:0046872">
    <property type="term" value="F:metal ion binding"/>
    <property type="evidence" value="ECO:0007669"/>
    <property type="project" value="UniProtKB-KW"/>
</dbReference>
<accession>A0AAW1JVZ2</accession>
<evidence type="ECO:0000256" key="6">
    <source>
        <dbReference type="ARBA" id="ARBA00022801"/>
    </source>
</evidence>
<evidence type="ECO:0000256" key="3">
    <source>
        <dbReference type="ARBA" id="ARBA00006958"/>
    </source>
</evidence>
<keyword evidence="6" id="KW-0378">Hydrolase</keyword>
<name>A0AAW1JVZ2_POPJA</name>
<dbReference type="GO" id="GO:0016787">
    <property type="term" value="F:hydrolase activity"/>
    <property type="evidence" value="ECO:0007669"/>
    <property type="project" value="UniProtKB-KW"/>
</dbReference>
<evidence type="ECO:0000256" key="7">
    <source>
        <dbReference type="ARBA" id="ARBA00023242"/>
    </source>
</evidence>
<dbReference type="PANTHER" id="PTHR22930:SF85">
    <property type="entry name" value="GH03217P-RELATED"/>
    <property type="match status" value="1"/>
</dbReference>
<dbReference type="GO" id="GO:0004519">
    <property type="term" value="F:endonuclease activity"/>
    <property type="evidence" value="ECO:0007669"/>
    <property type="project" value="UniProtKB-KW"/>
</dbReference>
<evidence type="ECO:0000256" key="2">
    <source>
        <dbReference type="ARBA" id="ARBA00004123"/>
    </source>
</evidence>
<evidence type="ECO:0000256" key="5">
    <source>
        <dbReference type="ARBA" id="ARBA00022723"/>
    </source>
</evidence>
<evidence type="ECO:0000259" key="8">
    <source>
        <dbReference type="Pfam" id="PF13359"/>
    </source>
</evidence>
<gene>
    <name evidence="9" type="ORF">QE152_g27325</name>
</gene>
<dbReference type="PANTHER" id="PTHR22930">
    <property type="match status" value="1"/>
</dbReference>
<comment type="similarity">
    <text evidence="3">Belongs to the HARBI1 family.</text>
</comment>
<sequence length="308" mass="34959">MPFVENFAREKFATIPVEEEISICNYVNKMVEDYMQKEHLIDDFMDTIEFTANTGESEEDIYDEGLSDKDVNYNKIFILLLNSVPFQEACFYQLLIDLIYLKARYITAYLADRFNISKSTVYNCLSRVCCILNKEAGNFIKWPVGPCAFSIIEGFKKIKSFPGVLGAVDGCHIDIHSTKENSSAYVNRKGGTSMILQGVCDQKCQFTDCFVGFPGSVHNARVFLRSPLFEYCTQDNLFPGNSHLLGDSAYPLKTHILAPFRDNGHLNQNQKIYNTAHAATRSVIDVRTCVWIIKRKMATFKVLGVAQH</sequence>
<feature type="domain" description="DDE Tnp4" evidence="8">
    <location>
        <begin position="168"/>
        <end position="301"/>
    </location>
</feature>
<evidence type="ECO:0000256" key="1">
    <source>
        <dbReference type="ARBA" id="ARBA00001968"/>
    </source>
</evidence>
<keyword evidence="10" id="KW-1185">Reference proteome</keyword>
<organism evidence="9 10">
    <name type="scientific">Popillia japonica</name>
    <name type="common">Japanese beetle</name>
    <dbReference type="NCBI Taxonomy" id="7064"/>
    <lineage>
        <taxon>Eukaryota</taxon>
        <taxon>Metazoa</taxon>
        <taxon>Ecdysozoa</taxon>
        <taxon>Arthropoda</taxon>
        <taxon>Hexapoda</taxon>
        <taxon>Insecta</taxon>
        <taxon>Pterygota</taxon>
        <taxon>Neoptera</taxon>
        <taxon>Endopterygota</taxon>
        <taxon>Coleoptera</taxon>
        <taxon>Polyphaga</taxon>
        <taxon>Scarabaeiformia</taxon>
        <taxon>Scarabaeidae</taxon>
        <taxon>Rutelinae</taxon>
        <taxon>Popillia</taxon>
    </lineage>
</organism>
<comment type="cofactor">
    <cofactor evidence="1">
        <name>a divalent metal cation</name>
        <dbReference type="ChEBI" id="CHEBI:60240"/>
    </cofactor>
</comment>
<comment type="subcellular location">
    <subcellularLocation>
        <location evidence="2">Nucleus</location>
    </subcellularLocation>
</comment>
<dbReference type="EMBL" id="JASPKY010000334">
    <property type="protein sequence ID" value="KAK9708217.1"/>
    <property type="molecule type" value="Genomic_DNA"/>
</dbReference>
<dbReference type="InterPro" id="IPR045249">
    <property type="entry name" value="HARBI1-like"/>
</dbReference>
<proteinExistence type="inferred from homology"/>
<keyword evidence="5" id="KW-0479">Metal-binding</keyword>
<evidence type="ECO:0000256" key="4">
    <source>
        <dbReference type="ARBA" id="ARBA00022722"/>
    </source>
</evidence>
<comment type="caution">
    <text evidence="9">The sequence shown here is derived from an EMBL/GenBank/DDBJ whole genome shotgun (WGS) entry which is preliminary data.</text>
</comment>
<dbReference type="AlphaFoldDB" id="A0AAW1JVZ2"/>
<reference evidence="9 10" key="1">
    <citation type="journal article" date="2024" name="BMC Genomics">
        <title>De novo assembly and annotation of Popillia japonica's genome with initial clues to its potential as an invasive pest.</title>
        <authorList>
            <person name="Cucini C."/>
            <person name="Boschi S."/>
            <person name="Funari R."/>
            <person name="Cardaioli E."/>
            <person name="Iannotti N."/>
            <person name="Marturano G."/>
            <person name="Paoli F."/>
            <person name="Bruttini M."/>
            <person name="Carapelli A."/>
            <person name="Frati F."/>
            <person name="Nardi F."/>
        </authorList>
    </citation>
    <scope>NUCLEOTIDE SEQUENCE [LARGE SCALE GENOMIC DNA]</scope>
    <source>
        <strain evidence="9">DMR45628</strain>
    </source>
</reference>
<dbReference type="InterPro" id="IPR027806">
    <property type="entry name" value="HARBI1_dom"/>
</dbReference>
<protein>
    <submittedName>
        <fullName evidence="9">DDE superfamily endonuclease</fullName>
    </submittedName>
</protein>
<keyword evidence="7" id="KW-0539">Nucleus</keyword>
<dbReference type="Pfam" id="PF13359">
    <property type="entry name" value="DDE_Tnp_4"/>
    <property type="match status" value="1"/>
</dbReference>
<evidence type="ECO:0000313" key="9">
    <source>
        <dbReference type="EMBL" id="KAK9708217.1"/>
    </source>
</evidence>
<dbReference type="Proteomes" id="UP001458880">
    <property type="component" value="Unassembled WGS sequence"/>
</dbReference>
<dbReference type="GO" id="GO:0005634">
    <property type="term" value="C:nucleus"/>
    <property type="evidence" value="ECO:0007669"/>
    <property type="project" value="UniProtKB-SubCell"/>
</dbReference>
<evidence type="ECO:0000313" key="10">
    <source>
        <dbReference type="Proteomes" id="UP001458880"/>
    </source>
</evidence>
<keyword evidence="9" id="KW-0255">Endonuclease</keyword>
<keyword evidence="4" id="KW-0540">Nuclease</keyword>